<protein>
    <recommendedName>
        <fullName evidence="2">histidine kinase</fullName>
        <ecNumber evidence="2">2.7.13.3</ecNumber>
    </recommendedName>
</protein>
<dbReference type="SMART" id="SM00388">
    <property type="entry name" value="HisKA"/>
    <property type="match status" value="1"/>
</dbReference>
<dbReference type="Pfam" id="PF02518">
    <property type="entry name" value="HATPase_c"/>
    <property type="match status" value="1"/>
</dbReference>
<dbReference type="EMBL" id="FBWH01000036">
    <property type="protein sequence ID" value="CUX47331.1"/>
    <property type="molecule type" value="Genomic_DNA"/>
</dbReference>
<organism evidence="7 8">
    <name type="scientific">Agrobacterium genomosp. 13 str. CFBP 6927</name>
    <dbReference type="NCBI Taxonomy" id="1183428"/>
    <lineage>
        <taxon>Bacteria</taxon>
        <taxon>Pseudomonadati</taxon>
        <taxon>Pseudomonadota</taxon>
        <taxon>Alphaproteobacteria</taxon>
        <taxon>Hyphomicrobiales</taxon>
        <taxon>Rhizobiaceae</taxon>
        <taxon>Rhizobium/Agrobacterium group</taxon>
        <taxon>Agrobacterium</taxon>
        <taxon>Agrobacterium tumefaciens complex</taxon>
    </lineage>
</organism>
<dbReference type="InterPro" id="IPR003594">
    <property type="entry name" value="HATPase_dom"/>
</dbReference>
<dbReference type="PRINTS" id="PR00344">
    <property type="entry name" value="BCTRLSENSOR"/>
</dbReference>
<dbReference type="Pfam" id="PF07695">
    <property type="entry name" value="7TMR-DISM_7TM"/>
    <property type="match status" value="1"/>
</dbReference>
<keyword evidence="3" id="KW-0597">Phosphoprotein</keyword>
<dbReference type="Proteomes" id="UP000191812">
    <property type="component" value="Unassembled WGS sequence"/>
</dbReference>
<dbReference type="InterPro" id="IPR003661">
    <property type="entry name" value="HisK_dim/P_dom"/>
</dbReference>
<dbReference type="SMART" id="SM00387">
    <property type="entry name" value="HATPase_c"/>
    <property type="match status" value="1"/>
</dbReference>
<dbReference type="EC" id="2.7.13.3" evidence="2"/>
<dbReference type="RefSeq" id="WP_080839143.1">
    <property type="nucleotide sequence ID" value="NZ_LT009757.1"/>
</dbReference>
<keyword evidence="8" id="KW-1185">Reference proteome</keyword>
<keyword evidence="4" id="KW-0812">Transmembrane</keyword>
<keyword evidence="4" id="KW-0472">Membrane</keyword>
<evidence type="ECO:0000256" key="2">
    <source>
        <dbReference type="ARBA" id="ARBA00012438"/>
    </source>
</evidence>
<dbReference type="GO" id="GO:0004673">
    <property type="term" value="F:protein histidine kinase activity"/>
    <property type="evidence" value="ECO:0007669"/>
    <property type="project" value="UniProtKB-EC"/>
</dbReference>
<keyword evidence="5" id="KW-0732">Signal</keyword>
<feature type="domain" description="Histidine kinase" evidence="6">
    <location>
        <begin position="428"/>
        <end position="646"/>
    </location>
</feature>
<comment type="caution">
    <text evidence="7">The sequence shown here is derived from an EMBL/GenBank/DDBJ whole genome shotgun (WGS) entry which is preliminary data.</text>
</comment>
<feature type="transmembrane region" description="Helical" evidence="4">
    <location>
        <begin position="353"/>
        <end position="371"/>
    </location>
</feature>
<evidence type="ECO:0000256" key="4">
    <source>
        <dbReference type="SAM" id="Phobius"/>
    </source>
</evidence>
<accession>A0ABM9VJ29</accession>
<dbReference type="InterPro" id="IPR004358">
    <property type="entry name" value="Sig_transdc_His_kin-like_C"/>
</dbReference>
<dbReference type="Gene3D" id="3.30.565.10">
    <property type="entry name" value="Histidine kinase-like ATPase, C-terminal domain"/>
    <property type="match status" value="1"/>
</dbReference>
<evidence type="ECO:0000256" key="5">
    <source>
        <dbReference type="SAM" id="SignalP"/>
    </source>
</evidence>
<feature type="transmembrane region" description="Helical" evidence="4">
    <location>
        <begin position="230"/>
        <end position="250"/>
    </location>
</feature>
<dbReference type="Gene3D" id="2.60.40.2380">
    <property type="match status" value="1"/>
</dbReference>
<dbReference type="Pfam" id="PF07696">
    <property type="entry name" value="7TMR-DISMED2"/>
    <property type="match status" value="1"/>
</dbReference>
<evidence type="ECO:0000256" key="3">
    <source>
        <dbReference type="ARBA" id="ARBA00022553"/>
    </source>
</evidence>
<dbReference type="InterPro" id="IPR005467">
    <property type="entry name" value="His_kinase_dom"/>
</dbReference>
<sequence length="650" mass="70924">MSITKVPLILLLAVFFNAAVVSANDTFAESRVRDVPSGLTGSLSLNGSIDVALVDRESASLQDMLDHPSLFSPIAGHDINLGFVQTSAWMRFALALSPQARDPQKLLLSITPNFTDELEIYVSRQKGSMSASDFDRYEMGDHSPRSQAHFNTSANVLPLELWPGQTAVIYLRARNLDASLNVSVELLSPSEYEFRSITQNLVRGMWFGGMAILFVIQFFFFYFDRKKFYIALALDILAVGSTYFGSLGLARLLLFSEGGPGNDYLTSSSSWFGLAAGALSIAGILDLRQRYPRLELFCRVSTTAGLIGVLCVFAGVNRYFVTVAGPIILILTTLAMVVAFVDFNRSRDAQHGLNFAAFSLLWAGLMVTNSQRYGLLPLPGWVASSYAATSIVHFTLLTGSLAVRLRKAEVALQAELHAQEQQVQFMEVISHQYRTPLGVIRTNLDSVRLTLPQSDVSNRERLNRANGGIKRLVEVLEVNLSRSKIQGPSYRPSFLDTIVTELTEVAVSHAGDLLPGATINLAVSAEAITARVRADREMLRLAIINLLENAAKFSAPLGSTTVELNVFCVGQEVFLQITDNGIGIGNDQANDLVEHSMRGANTVHVEGRGIGLSLVKRTVDAHGGHFLLRNRSNGGAEATIALPLLEQLQD</sequence>
<name>A0ABM9VJ29_9HYPH</name>
<dbReference type="Gene3D" id="1.10.287.130">
    <property type="match status" value="1"/>
</dbReference>
<dbReference type="SUPFAM" id="SSF55874">
    <property type="entry name" value="ATPase domain of HSP90 chaperone/DNA topoisomerase II/histidine kinase"/>
    <property type="match status" value="1"/>
</dbReference>
<dbReference type="CDD" id="cd00082">
    <property type="entry name" value="HisKA"/>
    <property type="match status" value="1"/>
</dbReference>
<feature type="transmembrane region" description="Helical" evidence="4">
    <location>
        <begin position="383"/>
        <end position="403"/>
    </location>
</feature>
<dbReference type="PANTHER" id="PTHR43547:SF2">
    <property type="entry name" value="HYBRID SIGNAL TRANSDUCTION HISTIDINE KINASE C"/>
    <property type="match status" value="1"/>
</dbReference>
<dbReference type="InterPro" id="IPR011622">
    <property type="entry name" value="7TMR_DISM_rcpt_extracell_dom2"/>
</dbReference>
<keyword evidence="7" id="KW-0418">Kinase</keyword>
<dbReference type="InterPro" id="IPR036890">
    <property type="entry name" value="HATPase_C_sf"/>
</dbReference>
<evidence type="ECO:0000259" key="6">
    <source>
        <dbReference type="PROSITE" id="PS50109"/>
    </source>
</evidence>
<evidence type="ECO:0000313" key="8">
    <source>
        <dbReference type="Proteomes" id="UP000191812"/>
    </source>
</evidence>
<dbReference type="PANTHER" id="PTHR43547">
    <property type="entry name" value="TWO-COMPONENT HISTIDINE KINASE"/>
    <property type="match status" value="1"/>
</dbReference>
<dbReference type="PROSITE" id="PS50109">
    <property type="entry name" value="HIS_KIN"/>
    <property type="match status" value="1"/>
</dbReference>
<feature type="transmembrane region" description="Helical" evidence="4">
    <location>
        <begin position="270"/>
        <end position="287"/>
    </location>
</feature>
<dbReference type="InterPro" id="IPR036097">
    <property type="entry name" value="HisK_dim/P_sf"/>
</dbReference>
<feature type="transmembrane region" description="Helical" evidence="4">
    <location>
        <begin position="204"/>
        <end position="223"/>
    </location>
</feature>
<dbReference type="SUPFAM" id="SSF47384">
    <property type="entry name" value="Homodimeric domain of signal transducing histidine kinase"/>
    <property type="match status" value="1"/>
</dbReference>
<feature type="transmembrane region" description="Helical" evidence="4">
    <location>
        <begin position="322"/>
        <end position="341"/>
    </location>
</feature>
<dbReference type="InterPro" id="IPR011623">
    <property type="entry name" value="7TMR_DISM_rcpt_extracell_dom1"/>
</dbReference>
<keyword evidence="7" id="KW-0808">Transferase</keyword>
<feature type="chain" id="PRO_5046019540" description="histidine kinase" evidence="5">
    <location>
        <begin position="24"/>
        <end position="650"/>
    </location>
</feature>
<comment type="catalytic activity">
    <reaction evidence="1">
        <text>ATP + protein L-histidine = ADP + protein N-phospho-L-histidine.</text>
        <dbReference type="EC" id="2.7.13.3"/>
    </reaction>
</comment>
<keyword evidence="4" id="KW-1133">Transmembrane helix</keyword>
<gene>
    <name evidence="7" type="ORF">AGR13a_Lc100199</name>
</gene>
<feature type="signal peptide" evidence="5">
    <location>
        <begin position="1"/>
        <end position="23"/>
    </location>
</feature>
<evidence type="ECO:0000256" key="1">
    <source>
        <dbReference type="ARBA" id="ARBA00000085"/>
    </source>
</evidence>
<feature type="transmembrane region" description="Helical" evidence="4">
    <location>
        <begin position="296"/>
        <end position="316"/>
    </location>
</feature>
<evidence type="ECO:0000313" key="7">
    <source>
        <dbReference type="EMBL" id="CUX47331.1"/>
    </source>
</evidence>
<proteinExistence type="predicted"/>
<reference evidence="7 8" key="1">
    <citation type="submission" date="2016-01" db="EMBL/GenBank/DDBJ databases">
        <authorList>
            <person name="Regsiter A."/>
            <person name="william w."/>
        </authorList>
    </citation>
    <scope>NUCLEOTIDE SEQUENCE [LARGE SCALE GENOMIC DNA]</scope>
    <source>
        <strain evidence="7 8">CFBP 6927</strain>
    </source>
</reference>